<dbReference type="GO" id="GO:0000407">
    <property type="term" value="C:phagophore assembly site"/>
    <property type="evidence" value="ECO:0007669"/>
    <property type="project" value="UniProtKB-SubCell"/>
</dbReference>
<feature type="domain" description="Peptidase C54 catalytic" evidence="13">
    <location>
        <begin position="127"/>
        <end position="415"/>
    </location>
</feature>
<evidence type="ECO:0000256" key="2">
    <source>
        <dbReference type="ARBA" id="ARBA00010958"/>
    </source>
</evidence>
<evidence type="ECO:0000256" key="11">
    <source>
        <dbReference type="RuleBase" id="RU363115"/>
    </source>
</evidence>
<evidence type="ECO:0000256" key="5">
    <source>
        <dbReference type="ARBA" id="ARBA00022670"/>
    </source>
</evidence>
<comment type="function">
    <text evidence="11">Required for selective autophagic degradation of the nucleus (nucleophagy) as well as for mitophagy which contributes to regulate mitochondrial quantity and quality by eliminating the mitochondria to a basal level to fulfill cellular energy requirements and preventing excess ROS production.</text>
</comment>
<sequence length="464" mass="51012">MESAIAGAGLGRYRRIVQMFWDPEPVNDAATDQPVWCLGRSYRLSDKPAAGSARSRDDNDKDQFESGPTRSSPKAVPRLPSPQAPNAAVSDPPLNTPETPPESSSASLSSSLAYDESTRDASGGWPQGFVEDFGSRFWMTYRSDFAPIKRSADPKATSALSLSVRIMSQLSEQDGFSSDSGWGCMIRSGQGLLANTMSMVRLGRDWRRGKCPQEERRLISLFADDPRAPYSIHSFVDHGAIACGKYPGEWFGPSATARCIQALVNTHDTSLRVYSTGDGPDVYEDSFMKIAKPDGGEFHPTLILVGTRLGIDKITPVYWEALIASLQMPQSAGIAGGRPSSSHYFVGVQGKFLFYLDPHHTRPALPYYADTNQYADDDVESCHTTRLRRIHIREVDPSMLIGFLIRSEEDWSDWRRCVKHVQGKAIIHVADCDPAAQAPPGQRRAAIDEVEPLSDEDDGTIHAA</sequence>
<dbReference type="InterPro" id="IPR005078">
    <property type="entry name" value="Peptidase_C54"/>
</dbReference>
<accession>A0A179GMH1</accession>
<comment type="similarity">
    <text evidence="2 11">Belongs to the peptidase C54 family.</text>
</comment>
<comment type="caution">
    <text evidence="14">The sequence shown here is derived from an EMBL/GenBank/DDBJ whole genome shotgun (WGS) entry which is preliminary data.</text>
</comment>
<dbReference type="EC" id="3.4.22.-" evidence="11"/>
<dbReference type="Proteomes" id="UP000078240">
    <property type="component" value="Unassembled WGS sequence"/>
</dbReference>
<proteinExistence type="inferred from homology"/>
<feature type="compositionally biased region" description="Basic and acidic residues" evidence="12">
    <location>
        <begin position="54"/>
        <end position="64"/>
    </location>
</feature>
<dbReference type="Pfam" id="PF03416">
    <property type="entry name" value="Peptidase_C54"/>
    <property type="match status" value="1"/>
</dbReference>
<dbReference type="GO" id="GO:0019786">
    <property type="term" value="F:protein-phosphatidylethanolamide deconjugating activity"/>
    <property type="evidence" value="ECO:0007669"/>
    <property type="project" value="InterPro"/>
</dbReference>
<evidence type="ECO:0000256" key="9">
    <source>
        <dbReference type="ARBA" id="ARBA00023006"/>
    </source>
</evidence>
<organism evidence="14 15">
    <name type="scientific">Purpureocillium lilacinum</name>
    <name type="common">Paecilomyces lilacinus</name>
    <dbReference type="NCBI Taxonomy" id="33203"/>
    <lineage>
        <taxon>Eukaryota</taxon>
        <taxon>Fungi</taxon>
        <taxon>Dikarya</taxon>
        <taxon>Ascomycota</taxon>
        <taxon>Pezizomycotina</taxon>
        <taxon>Sordariomycetes</taxon>
        <taxon>Hypocreomycetidae</taxon>
        <taxon>Hypocreales</taxon>
        <taxon>Ophiocordycipitaceae</taxon>
        <taxon>Purpureocillium</taxon>
    </lineage>
</organism>
<keyword evidence="4 11" id="KW-0963">Cytoplasm</keyword>
<comment type="subcellular location">
    <subcellularLocation>
        <location evidence="11">Nucleus</location>
    </subcellularLocation>
    <subcellularLocation>
        <location evidence="11">Cytoplasm</location>
    </subcellularLocation>
    <subcellularLocation>
        <location evidence="1">Preautophagosomal structure</location>
    </subcellularLocation>
</comment>
<keyword evidence="9" id="KW-0072">Autophagy</keyword>
<evidence type="ECO:0000256" key="10">
    <source>
        <dbReference type="ARBA" id="ARBA00029362"/>
    </source>
</evidence>
<keyword evidence="7" id="KW-0788">Thiol protease</keyword>
<evidence type="ECO:0000259" key="13">
    <source>
        <dbReference type="Pfam" id="PF03416"/>
    </source>
</evidence>
<dbReference type="GO" id="GO:0015031">
    <property type="term" value="P:protein transport"/>
    <property type="evidence" value="ECO:0007669"/>
    <property type="project" value="UniProtKB-KW"/>
</dbReference>
<keyword evidence="3" id="KW-0813">Transport</keyword>
<reference evidence="14 15" key="1">
    <citation type="submission" date="2016-01" db="EMBL/GenBank/DDBJ databases">
        <title>Biosynthesis of antibiotic leucinostatins and their inhibition on Phytophthora in bio-control Purpureocillium lilacinum.</title>
        <authorList>
            <person name="Wang G."/>
            <person name="Liu Z."/>
            <person name="Lin R."/>
            <person name="Li E."/>
            <person name="Mao Z."/>
            <person name="Ling J."/>
            <person name="Yin W."/>
            <person name="Xie B."/>
        </authorList>
    </citation>
    <scope>NUCLEOTIDE SEQUENCE [LARGE SCALE GENOMIC DNA]</scope>
    <source>
        <strain evidence="14">PLBJ-1</strain>
    </source>
</reference>
<name>A0A179GMH1_PURLI</name>
<dbReference type="SUPFAM" id="SSF54001">
    <property type="entry name" value="Cysteine proteinases"/>
    <property type="match status" value="1"/>
</dbReference>
<dbReference type="GO" id="GO:0000045">
    <property type="term" value="P:autophagosome assembly"/>
    <property type="evidence" value="ECO:0007669"/>
    <property type="project" value="TreeGrafter"/>
</dbReference>
<gene>
    <name evidence="14" type="ORF">VFPBJ_07228</name>
</gene>
<evidence type="ECO:0000313" key="15">
    <source>
        <dbReference type="Proteomes" id="UP000078240"/>
    </source>
</evidence>
<dbReference type="PANTHER" id="PTHR22624">
    <property type="entry name" value="CYSTEINE PROTEASE ATG4"/>
    <property type="match status" value="1"/>
</dbReference>
<keyword evidence="8" id="KW-0653">Protein transport</keyword>
<keyword evidence="6 11" id="KW-0378">Hydrolase</keyword>
<evidence type="ECO:0000256" key="6">
    <source>
        <dbReference type="ARBA" id="ARBA00022801"/>
    </source>
</evidence>
<feature type="region of interest" description="Disordered" evidence="12">
    <location>
        <begin position="437"/>
        <end position="464"/>
    </location>
</feature>
<evidence type="ECO:0000256" key="12">
    <source>
        <dbReference type="SAM" id="MobiDB-lite"/>
    </source>
</evidence>
<keyword evidence="11" id="KW-0539">Nucleus</keyword>
<feature type="compositionally biased region" description="Low complexity" evidence="12">
    <location>
        <begin position="101"/>
        <end position="115"/>
    </location>
</feature>
<protein>
    <recommendedName>
        <fullName evidence="11">Cysteine protease</fullName>
        <ecNumber evidence="11">3.4.22.-</ecNumber>
    </recommendedName>
</protein>
<evidence type="ECO:0000256" key="1">
    <source>
        <dbReference type="ARBA" id="ARBA00004329"/>
    </source>
</evidence>
<dbReference type="GO" id="GO:0034727">
    <property type="term" value="P:piecemeal microautophagy of the nucleus"/>
    <property type="evidence" value="ECO:0007669"/>
    <property type="project" value="TreeGrafter"/>
</dbReference>
<dbReference type="GO" id="GO:0035973">
    <property type="term" value="P:aggrephagy"/>
    <property type="evidence" value="ECO:0007669"/>
    <property type="project" value="TreeGrafter"/>
</dbReference>
<dbReference type="EMBL" id="LSBH01000005">
    <property type="protein sequence ID" value="OAQ79107.1"/>
    <property type="molecule type" value="Genomic_DNA"/>
</dbReference>
<dbReference type="PANTHER" id="PTHR22624:SF49">
    <property type="entry name" value="CYSTEINE PROTEASE"/>
    <property type="match status" value="1"/>
</dbReference>
<dbReference type="GO" id="GO:0016485">
    <property type="term" value="P:protein processing"/>
    <property type="evidence" value="ECO:0007669"/>
    <property type="project" value="TreeGrafter"/>
</dbReference>
<dbReference type="InterPro" id="IPR046792">
    <property type="entry name" value="Peptidase_C54_cat"/>
</dbReference>
<dbReference type="AlphaFoldDB" id="A0A179GMH1"/>
<keyword evidence="5 11" id="KW-0645">Protease</keyword>
<comment type="catalytic activity">
    <reaction evidence="10">
        <text>[protein]-C-terminal L-amino acid-glycyl-phosphatidylethanolamide + H2O = [protein]-C-terminal L-amino acid-glycine + a 1,2-diacyl-sn-glycero-3-phosphoethanolamine</text>
        <dbReference type="Rhea" id="RHEA:67548"/>
        <dbReference type="Rhea" id="RHEA-COMP:17323"/>
        <dbReference type="Rhea" id="RHEA-COMP:17324"/>
        <dbReference type="ChEBI" id="CHEBI:15377"/>
        <dbReference type="ChEBI" id="CHEBI:64612"/>
        <dbReference type="ChEBI" id="CHEBI:172940"/>
        <dbReference type="ChEBI" id="CHEBI:172941"/>
    </reaction>
    <physiologicalReaction direction="left-to-right" evidence="10">
        <dbReference type="Rhea" id="RHEA:67549"/>
    </physiologicalReaction>
</comment>
<evidence type="ECO:0000256" key="3">
    <source>
        <dbReference type="ARBA" id="ARBA00022448"/>
    </source>
</evidence>
<dbReference type="GO" id="GO:0004197">
    <property type="term" value="F:cysteine-type endopeptidase activity"/>
    <property type="evidence" value="ECO:0007669"/>
    <property type="project" value="TreeGrafter"/>
</dbReference>
<evidence type="ECO:0000256" key="7">
    <source>
        <dbReference type="ARBA" id="ARBA00022807"/>
    </source>
</evidence>
<feature type="compositionally biased region" description="Acidic residues" evidence="12">
    <location>
        <begin position="448"/>
        <end position="458"/>
    </location>
</feature>
<dbReference type="GO" id="GO:0000423">
    <property type="term" value="P:mitophagy"/>
    <property type="evidence" value="ECO:0007669"/>
    <property type="project" value="TreeGrafter"/>
</dbReference>
<evidence type="ECO:0000256" key="8">
    <source>
        <dbReference type="ARBA" id="ARBA00022927"/>
    </source>
</evidence>
<dbReference type="GO" id="GO:0005634">
    <property type="term" value="C:nucleus"/>
    <property type="evidence" value="ECO:0007669"/>
    <property type="project" value="UniProtKB-SubCell"/>
</dbReference>
<feature type="region of interest" description="Disordered" evidence="12">
    <location>
        <begin position="45"/>
        <end position="126"/>
    </location>
</feature>
<evidence type="ECO:0000313" key="14">
    <source>
        <dbReference type="EMBL" id="OAQ79107.1"/>
    </source>
</evidence>
<dbReference type="InterPro" id="IPR038765">
    <property type="entry name" value="Papain-like_cys_pep_sf"/>
</dbReference>
<evidence type="ECO:0000256" key="4">
    <source>
        <dbReference type="ARBA" id="ARBA00022490"/>
    </source>
</evidence>